<proteinExistence type="predicted"/>
<sequence>MCAKLLSDESFQKLLFDLFCVWNDVQRHYDPPITHSEDEKMVKVKQMICRLLGEIDGRVKRIQTMQRILVEDQVDFIEEWSMLTWNVLCITSRLQNDFNSSVKSQEDRVIFNKLNMALVDLVNNSGAALSPPSLHADANFDLLTSALGETMHILHGLYRTLKANMQMAPEEVEQFAMRLQSFSDQNLIPFVEMFKSFCVGQTVRLWQDLRDVQIGCLINKQTLPEQPVVRLVTFYSFQMHRLAILAARLQGFRYELTVNNRQMFGDYDPVRSLSDSVFSALELLMADCVLATEPSSNPILVTNNLFSINCGALARGVVFKQFDVQIVSEEMAEHIQSEMRRQRLLQQPSPIAQVPAAALLAMKPTSGTKRSNSQAITDASGNAQTAHKKSDINSKEVVTIYPMFFNKNRYWAASYPHLLCTTRQKGRQSNNSSYQDLSPNGVDMKGSGSGTSSGKRPIFYFYIRATMFSPSGRFADAHTLSLPFTIATRRNQDYQVQRMMSSYTATCFWLYGNNVQDGLLMQWVETAMGWERFKFLFMQHFRNNSEVERGLQEKDFDLLQYKIQCNDCSPPPSANQTQLGVERKISFKNILCPHLRYECGSTNVRFSVWRGLLELLQLFQDTKTCVRKLWEKHLIMGFMEFEQVSDTLSAYPSALLMRLSFVTGGTVCITLKSTIHSEDRASSIKYLVNSNGEPVLISELLEQFSEKSGSGIEELETSRCISSNVTHSGDIDAMQQITFTSMRIAVVTCKVKPPSADLMEYEEAVSALRDVQPKIHSPVPSASTSNGYPSPFNPASVFPSCRLPSVSTANDDFVREVVQLCNFWGKSKQDLIELLEQAASEKFATLSLTGGGGSSTGPPSRSNNIYQRDDSVGPHAMEGSGTVTPLSQQQQQQQLFGGLCPAAGLAVALMVGHQQQHQTQQHQQLLHQQNSLDTNSNNDVDEEDGPPRQKMSTGMVPGGVLAMDDTDTLSLQAQQQLAIQQLVRCNFHDYELPPIPTNAVRSHQRMNFLDLPLDQQERALFDDFLSICRGFNGPYIQCMQTTENQVHWEWGKDEHKQKVKSPNLERWMADCFTMGNTLFDLQIIISDLREDITRGPTVYTFCSLVLNHLQRSVFAELRALDNLEVKSLLTLKRHCLELNGKLLTPLRDIAKEIELNDKVGGELINFLFDQKARSECYHIASLLDEIISMALLRYNQVIYEWISQCTLSMDLAHEFFIWDLRKQNVVKRNEFERPIERDDWIDFDDTFVRIPELLPKDYQPVAKEMLNLGRYLYTMKQQKADMEHLSTQYLLDLSAFKDKSLGEFCAAIHNIYGTCSMNILNHFKKRFDIVNLARHLPYFFVGIDSAWVYEFVVLFEATDMPVKMLDNIGDEGEHEQFNTFLQQLLEKAFHVSWLQNSPFHTKIRMQYSMLSHLKNSPNLVLNIVVDESAPNKDGSLALAFPARVMWPYRHMFYHLFVLNRARHLVHEKYFMLNGTTSRAEFVTVHQFLRFLNVYMEYICGVASAACPTFAKKLDSVHTLDELVDVQVEYTHVLMEQMKLDQDFVQLRQWIVELANTFCNYARDLIDFCTLNKAASPLVGRIKHFLLSNRRSGGPLRDLLFGCYFTAIGETAADEEPIWRLLFHVGDEIAIAAAVRCDVANGLG</sequence>
<evidence type="ECO:0000259" key="4">
    <source>
        <dbReference type="Pfam" id="PF17681"/>
    </source>
</evidence>
<dbReference type="InterPro" id="IPR042241">
    <property type="entry name" value="GCP_C_sf"/>
</dbReference>
<evidence type="ECO:0000256" key="1">
    <source>
        <dbReference type="ARBA" id="ARBA00022701"/>
    </source>
</evidence>
<dbReference type="GO" id="GO:0007165">
    <property type="term" value="P:signal transduction"/>
    <property type="evidence" value="ECO:0007669"/>
    <property type="project" value="InterPro"/>
</dbReference>
<keyword evidence="5" id="KW-1185">Reference proteome</keyword>
<dbReference type="InterPro" id="IPR041470">
    <property type="entry name" value="GCP_N"/>
</dbReference>
<reference evidence="6" key="2">
    <citation type="submission" date="2016-06" db="UniProtKB">
        <authorList>
            <consortium name="WormBaseParasite"/>
        </authorList>
    </citation>
    <scope>IDENTIFICATION</scope>
</reference>
<feature type="region of interest" description="Disordered" evidence="3">
    <location>
        <begin position="918"/>
        <end position="953"/>
    </location>
</feature>
<evidence type="ECO:0000256" key="3">
    <source>
        <dbReference type="SAM" id="MobiDB-lite"/>
    </source>
</evidence>
<feature type="region of interest" description="Disordered" evidence="3">
    <location>
        <begin position="366"/>
        <end position="388"/>
    </location>
</feature>
<protein>
    <submittedName>
        <fullName evidence="6">GCP_N_terminal domain-containing protein</fullName>
    </submittedName>
</protein>
<dbReference type="Proteomes" id="UP000050741">
    <property type="component" value="Unassembled WGS sequence"/>
</dbReference>
<accession>A0A183C8T9</accession>
<feature type="region of interest" description="Disordered" evidence="3">
    <location>
        <begin position="848"/>
        <end position="888"/>
    </location>
</feature>
<dbReference type="WBParaSite" id="GPLIN_000928500">
    <property type="protein sequence ID" value="GPLIN_000928500"/>
    <property type="gene ID" value="GPLIN_000928500"/>
</dbReference>
<feature type="compositionally biased region" description="Polar residues" evidence="3">
    <location>
        <begin position="424"/>
        <end position="438"/>
    </location>
</feature>
<keyword evidence="2" id="KW-0727">SH2 domain</keyword>
<dbReference type="PANTHER" id="PTHR11801">
    <property type="entry name" value="SIGNAL TRANSDUCER AND ACTIVATOR OF TRANSCRIPTION"/>
    <property type="match status" value="1"/>
</dbReference>
<dbReference type="InterPro" id="IPR001217">
    <property type="entry name" value="STAT"/>
</dbReference>
<feature type="domain" description="Gamma tubulin complex component protein N-terminal" evidence="4">
    <location>
        <begin position="1022"/>
        <end position="1324"/>
    </location>
</feature>
<reference evidence="5" key="1">
    <citation type="submission" date="2014-05" db="EMBL/GenBank/DDBJ databases">
        <title>The genome and life-stage specific transcriptomes of Globodera pallida elucidate key aspects of plant parasitism by a cyst nematode.</title>
        <authorList>
            <person name="Cotton J.A."/>
            <person name="Lilley C.J."/>
            <person name="Jones L.M."/>
            <person name="Kikuchi T."/>
            <person name="Reid A.J."/>
            <person name="Thorpe P."/>
            <person name="Tsai I.J."/>
            <person name="Beasley H."/>
            <person name="Blok V."/>
            <person name="Cock P.J.A."/>
            <person name="Van den Akker S.E."/>
            <person name="Holroyd N."/>
            <person name="Hunt M."/>
            <person name="Mantelin S."/>
            <person name="Naghra H."/>
            <person name="Pain A."/>
            <person name="Palomares-Rius J.E."/>
            <person name="Zarowiecki M."/>
            <person name="Berriman M."/>
            <person name="Jones J.T."/>
            <person name="Urwin P.E."/>
        </authorList>
    </citation>
    <scope>NUCLEOTIDE SEQUENCE [LARGE SCALE GENOMIC DNA]</scope>
    <source>
        <strain evidence="5">Lindley</strain>
    </source>
</reference>
<name>A0A183C8T9_GLOPA</name>
<keyword evidence="1" id="KW-0493">Microtubule</keyword>
<evidence type="ECO:0000313" key="6">
    <source>
        <dbReference type="WBParaSite" id="GPLIN_000928500"/>
    </source>
</evidence>
<evidence type="ECO:0000313" key="5">
    <source>
        <dbReference type="Proteomes" id="UP000050741"/>
    </source>
</evidence>
<feature type="region of interest" description="Disordered" evidence="3">
    <location>
        <begin position="424"/>
        <end position="452"/>
    </location>
</feature>
<organism evidence="5 6">
    <name type="scientific">Globodera pallida</name>
    <name type="common">Potato cyst nematode worm</name>
    <name type="synonym">Heterodera pallida</name>
    <dbReference type="NCBI Taxonomy" id="36090"/>
    <lineage>
        <taxon>Eukaryota</taxon>
        <taxon>Metazoa</taxon>
        <taxon>Ecdysozoa</taxon>
        <taxon>Nematoda</taxon>
        <taxon>Chromadorea</taxon>
        <taxon>Rhabditida</taxon>
        <taxon>Tylenchina</taxon>
        <taxon>Tylenchomorpha</taxon>
        <taxon>Tylenchoidea</taxon>
        <taxon>Heteroderidae</taxon>
        <taxon>Heteroderinae</taxon>
        <taxon>Globodera</taxon>
    </lineage>
</organism>
<dbReference type="GO" id="GO:0003700">
    <property type="term" value="F:DNA-binding transcription factor activity"/>
    <property type="evidence" value="ECO:0007669"/>
    <property type="project" value="InterPro"/>
</dbReference>
<feature type="compositionally biased region" description="Low complexity" evidence="3">
    <location>
        <begin position="918"/>
        <end position="929"/>
    </location>
</feature>
<dbReference type="GO" id="GO:0005874">
    <property type="term" value="C:microtubule"/>
    <property type="evidence" value="ECO:0007669"/>
    <property type="project" value="UniProtKB-KW"/>
</dbReference>
<dbReference type="Gene3D" id="1.20.120.1900">
    <property type="entry name" value="Gamma-tubulin complex, C-terminal domain"/>
    <property type="match status" value="1"/>
</dbReference>
<feature type="compositionally biased region" description="Polar residues" evidence="3">
    <location>
        <begin position="366"/>
        <end position="385"/>
    </location>
</feature>
<evidence type="ECO:0000256" key="2">
    <source>
        <dbReference type="ARBA" id="ARBA00022999"/>
    </source>
</evidence>
<dbReference type="Pfam" id="PF17681">
    <property type="entry name" value="GCP_N_terminal"/>
    <property type="match status" value="1"/>
</dbReference>